<dbReference type="InterPro" id="IPR011990">
    <property type="entry name" value="TPR-like_helical_dom_sf"/>
</dbReference>
<reference evidence="3" key="1">
    <citation type="submission" date="2023-02" db="EMBL/GenBank/DDBJ databases">
        <title>Genome of toxic invasive species Heracleum sosnowskyi carries increased number of genes despite the absence of recent whole-genome duplications.</title>
        <authorList>
            <person name="Schelkunov M."/>
            <person name="Shtratnikova V."/>
            <person name="Makarenko M."/>
            <person name="Klepikova A."/>
            <person name="Omelchenko D."/>
            <person name="Novikova G."/>
            <person name="Obukhova E."/>
            <person name="Bogdanov V."/>
            <person name="Penin A."/>
            <person name="Logacheva M."/>
        </authorList>
    </citation>
    <scope>NUCLEOTIDE SEQUENCE</scope>
    <source>
        <strain evidence="3">Hsosn_3</strain>
        <tissue evidence="3">Leaf</tissue>
    </source>
</reference>
<dbReference type="PANTHER" id="PTHR45613:SF207">
    <property type="entry name" value="OS08G0300700 PROTEIN"/>
    <property type="match status" value="1"/>
</dbReference>
<organism evidence="3 4">
    <name type="scientific">Heracleum sosnowskyi</name>
    <dbReference type="NCBI Taxonomy" id="360622"/>
    <lineage>
        <taxon>Eukaryota</taxon>
        <taxon>Viridiplantae</taxon>
        <taxon>Streptophyta</taxon>
        <taxon>Embryophyta</taxon>
        <taxon>Tracheophyta</taxon>
        <taxon>Spermatophyta</taxon>
        <taxon>Magnoliopsida</taxon>
        <taxon>eudicotyledons</taxon>
        <taxon>Gunneridae</taxon>
        <taxon>Pentapetalae</taxon>
        <taxon>asterids</taxon>
        <taxon>campanulids</taxon>
        <taxon>Apiales</taxon>
        <taxon>Apiaceae</taxon>
        <taxon>Apioideae</taxon>
        <taxon>apioid superclade</taxon>
        <taxon>Tordylieae</taxon>
        <taxon>Tordyliinae</taxon>
        <taxon>Heracleum</taxon>
    </lineage>
</organism>
<proteinExistence type="predicted"/>
<keyword evidence="2" id="KW-0732">Signal</keyword>
<dbReference type="Proteomes" id="UP001237642">
    <property type="component" value="Unassembled WGS sequence"/>
</dbReference>
<evidence type="ECO:0000256" key="2">
    <source>
        <dbReference type="SAM" id="SignalP"/>
    </source>
</evidence>
<evidence type="ECO:0000313" key="4">
    <source>
        <dbReference type="Proteomes" id="UP001237642"/>
    </source>
</evidence>
<dbReference type="NCBIfam" id="TIGR00756">
    <property type="entry name" value="PPR"/>
    <property type="match status" value="2"/>
</dbReference>
<evidence type="ECO:0008006" key="5">
    <source>
        <dbReference type="Google" id="ProtNLM"/>
    </source>
</evidence>
<keyword evidence="4" id="KW-1185">Reference proteome</keyword>
<comment type="caution">
    <text evidence="3">The sequence shown here is derived from an EMBL/GenBank/DDBJ whole genome shotgun (WGS) entry which is preliminary data.</text>
</comment>
<feature type="signal peptide" evidence="2">
    <location>
        <begin position="1"/>
        <end position="19"/>
    </location>
</feature>
<dbReference type="PANTHER" id="PTHR45613">
    <property type="entry name" value="PENTATRICOPEPTIDE REPEAT-CONTAINING PROTEIN"/>
    <property type="match status" value="1"/>
</dbReference>
<name>A0AAD8IID0_9APIA</name>
<gene>
    <name evidence="3" type="ORF">POM88_024020</name>
</gene>
<accession>A0AAD8IID0</accession>
<keyword evidence="1" id="KW-0677">Repeat</keyword>
<protein>
    <recommendedName>
        <fullName evidence="5">Pentatricopeptide repeat-containing protein</fullName>
    </recommendedName>
</protein>
<evidence type="ECO:0000313" key="3">
    <source>
        <dbReference type="EMBL" id="KAK1386285.1"/>
    </source>
</evidence>
<dbReference type="Gene3D" id="1.25.40.10">
    <property type="entry name" value="Tetratricopeptide repeat domain"/>
    <property type="match status" value="1"/>
</dbReference>
<dbReference type="InterPro" id="IPR002885">
    <property type="entry name" value="PPR_rpt"/>
</dbReference>
<evidence type="ECO:0000256" key="1">
    <source>
        <dbReference type="ARBA" id="ARBA00022737"/>
    </source>
</evidence>
<reference evidence="3" key="2">
    <citation type="submission" date="2023-05" db="EMBL/GenBank/DDBJ databases">
        <authorList>
            <person name="Schelkunov M.I."/>
        </authorList>
    </citation>
    <scope>NUCLEOTIDE SEQUENCE</scope>
    <source>
        <strain evidence="3">Hsosn_3</strain>
        <tissue evidence="3">Leaf</tissue>
    </source>
</reference>
<dbReference type="EMBL" id="JAUIZM010000005">
    <property type="protein sequence ID" value="KAK1386285.1"/>
    <property type="molecule type" value="Genomic_DNA"/>
</dbReference>
<feature type="chain" id="PRO_5042296308" description="Pentatricopeptide repeat-containing protein" evidence="2">
    <location>
        <begin position="20"/>
        <end position="105"/>
    </location>
</feature>
<dbReference type="Pfam" id="PF13041">
    <property type="entry name" value="PPR_2"/>
    <property type="match status" value="1"/>
</dbReference>
<sequence>MSGSMLFMPVIVYVSTINAGDTDQGVIDSLCNGGLVDDALNLHSEVMEKRILPDVWTYSPIIQVLCSLKRWEEVGLLLNQMIYDMKISPDVHSFSILVDAYSDDE</sequence>
<dbReference type="AlphaFoldDB" id="A0AAD8IID0"/>